<dbReference type="PANTHER" id="PTHR11839">
    <property type="entry name" value="UDP/ADP-SUGAR PYROPHOSPHATASE"/>
    <property type="match status" value="1"/>
</dbReference>
<dbReference type="CDD" id="cd03424">
    <property type="entry name" value="NUDIX_ADPRase_Nudt5_UGPPase_Nudt14"/>
    <property type="match status" value="1"/>
</dbReference>
<dbReference type="PROSITE" id="PS51462">
    <property type="entry name" value="NUDIX"/>
    <property type="match status" value="1"/>
</dbReference>
<dbReference type="SUPFAM" id="SSF55811">
    <property type="entry name" value="Nudix"/>
    <property type="match status" value="1"/>
</dbReference>
<keyword evidence="5" id="KW-1185">Reference proteome</keyword>
<dbReference type="Proteomes" id="UP001156498">
    <property type="component" value="Chromosome"/>
</dbReference>
<accession>A0ABY6YQD4</accession>
<dbReference type="InterPro" id="IPR020084">
    <property type="entry name" value="NUDIX_hydrolase_CS"/>
</dbReference>
<evidence type="ECO:0000313" key="5">
    <source>
        <dbReference type="Proteomes" id="UP001156498"/>
    </source>
</evidence>
<protein>
    <submittedName>
        <fullName evidence="4">NUDIX hydrolase</fullName>
    </submittedName>
</protein>
<evidence type="ECO:0000313" key="4">
    <source>
        <dbReference type="EMBL" id="WAE74045.1"/>
    </source>
</evidence>
<organism evidence="4 5">
    <name type="scientific">Streptomonospora nanhaiensis</name>
    <dbReference type="NCBI Taxonomy" id="1323731"/>
    <lineage>
        <taxon>Bacteria</taxon>
        <taxon>Bacillati</taxon>
        <taxon>Actinomycetota</taxon>
        <taxon>Actinomycetes</taxon>
        <taxon>Streptosporangiales</taxon>
        <taxon>Nocardiopsidaceae</taxon>
        <taxon>Streptomonospora</taxon>
    </lineage>
</organism>
<dbReference type="Gene3D" id="3.90.79.10">
    <property type="entry name" value="Nucleoside Triphosphate Pyrophosphohydrolase"/>
    <property type="match status" value="1"/>
</dbReference>
<proteinExistence type="predicted"/>
<evidence type="ECO:0000259" key="3">
    <source>
        <dbReference type="PROSITE" id="PS51462"/>
    </source>
</evidence>
<gene>
    <name evidence="4" type="ORF">OUQ99_02660</name>
</gene>
<dbReference type="GO" id="GO:0016787">
    <property type="term" value="F:hydrolase activity"/>
    <property type="evidence" value="ECO:0007669"/>
    <property type="project" value="UniProtKB-KW"/>
</dbReference>
<dbReference type="Pfam" id="PF00293">
    <property type="entry name" value="NUDIX"/>
    <property type="match status" value="1"/>
</dbReference>
<dbReference type="InterPro" id="IPR000086">
    <property type="entry name" value="NUDIX_hydrolase_dom"/>
</dbReference>
<name>A0ABY6YQD4_9ACTN</name>
<feature type="domain" description="Nudix hydrolase" evidence="3">
    <location>
        <begin position="54"/>
        <end position="182"/>
    </location>
</feature>
<evidence type="ECO:0000256" key="2">
    <source>
        <dbReference type="ARBA" id="ARBA00022801"/>
    </source>
</evidence>
<dbReference type="InterPro" id="IPR015797">
    <property type="entry name" value="NUDIX_hydrolase-like_dom_sf"/>
</dbReference>
<comment type="cofactor">
    <cofactor evidence="1">
        <name>Mg(2+)</name>
        <dbReference type="ChEBI" id="CHEBI:18420"/>
    </cofactor>
</comment>
<dbReference type="EMBL" id="CP113264">
    <property type="protein sequence ID" value="WAE74045.1"/>
    <property type="molecule type" value="Genomic_DNA"/>
</dbReference>
<sequence length="192" mass="21291">MQNDFGSADGDRLPEPERWKVLGNRSLYSSPWIGLDLVKVVPPGREPYEHHVARVADAVGVVLRHPDRGVLLLHRYRFITDTSGFEIPAGALDEDEGVEDAAAREVLEETGWTVRDMSRMLVCNPSDGVSDQRFHFVLATADEQTGEPVDAYESSARVWFRPDELSSLLRDGKVPGALTSVALLHALHFGML</sequence>
<keyword evidence="2 4" id="KW-0378">Hydrolase</keyword>
<dbReference type="PANTHER" id="PTHR11839:SF18">
    <property type="entry name" value="NUDIX HYDROLASE DOMAIN-CONTAINING PROTEIN"/>
    <property type="match status" value="1"/>
</dbReference>
<reference evidence="4 5" key="1">
    <citation type="journal article" date="2013" name="Int. J. Syst. Evol. Microbiol.">
        <title>Description of Streptomonospora sediminis sp. nov. and Streptomonospora nanhaiensis sp. nov., and reclassification of Nocardiopsis arabia Hozzein &amp; Goodfellow 2008 as Streptomonospora arabica comb. nov. and emended description of the genus Streptomonospora.</title>
        <authorList>
            <person name="Zhang D.F."/>
            <person name="Pan H.Q."/>
            <person name="He J."/>
            <person name="Zhang X.M."/>
            <person name="Zhang Y.G."/>
            <person name="Klenk H.P."/>
            <person name="Hu J.C."/>
            <person name="Li W.J."/>
        </authorList>
    </citation>
    <scope>NUCLEOTIDE SEQUENCE [LARGE SCALE GENOMIC DNA]</scope>
    <source>
        <strain evidence="4 5">12A09</strain>
    </source>
</reference>
<dbReference type="PROSITE" id="PS00893">
    <property type="entry name" value="NUDIX_BOX"/>
    <property type="match status" value="1"/>
</dbReference>
<evidence type="ECO:0000256" key="1">
    <source>
        <dbReference type="ARBA" id="ARBA00001946"/>
    </source>
</evidence>
<dbReference type="RefSeq" id="WP_267947823.1">
    <property type="nucleotide sequence ID" value="NZ_CP113264.1"/>
</dbReference>